<dbReference type="Proteomes" id="UP001168990">
    <property type="component" value="Unassembled WGS sequence"/>
</dbReference>
<dbReference type="AlphaFoldDB" id="A0AA39C3K4"/>
<feature type="compositionally biased region" description="Low complexity" evidence="1">
    <location>
        <begin position="66"/>
        <end position="76"/>
    </location>
</feature>
<gene>
    <name evidence="2" type="ORF">PV328_011039</name>
</gene>
<name>A0AA39C3K4_9HYME</name>
<sequence length="116" mass="12744">MSVHGSDTHSNVSHEDDTHQDNIKITIQPESPLENISIPVPIRTNTPPAGPSAEDRKKEKGKSLISTRSTSPTSTPCDITLKIDTQFGRLDTLDVIQQELTEVTSIEEIDVIQQQA</sequence>
<feature type="compositionally biased region" description="Basic and acidic residues" evidence="1">
    <location>
        <begin position="53"/>
        <end position="62"/>
    </location>
</feature>
<dbReference type="EMBL" id="JAQQBS010001425">
    <property type="protein sequence ID" value="KAK0157281.1"/>
    <property type="molecule type" value="Genomic_DNA"/>
</dbReference>
<reference evidence="2" key="1">
    <citation type="journal article" date="2023" name="bioRxiv">
        <title>Scaffold-level genome assemblies of two parasitoid biocontrol wasps reveal the parthenogenesis mechanism and an associated novel virus.</title>
        <authorList>
            <person name="Inwood S."/>
            <person name="Skelly J."/>
            <person name="Guhlin J."/>
            <person name="Harrop T."/>
            <person name="Goldson S."/>
            <person name="Dearden P."/>
        </authorList>
    </citation>
    <scope>NUCLEOTIDE SEQUENCE</scope>
    <source>
        <strain evidence="2">Irish</strain>
        <tissue evidence="2">Whole body</tissue>
    </source>
</reference>
<accession>A0AA39C3K4</accession>
<protein>
    <submittedName>
        <fullName evidence="2">Uncharacterized protein</fullName>
    </submittedName>
</protein>
<organism evidence="2 3">
    <name type="scientific">Microctonus aethiopoides</name>
    <dbReference type="NCBI Taxonomy" id="144406"/>
    <lineage>
        <taxon>Eukaryota</taxon>
        <taxon>Metazoa</taxon>
        <taxon>Ecdysozoa</taxon>
        <taxon>Arthropoda</taxon>
        <taxon>Hexapoda</taxon>
        <taxon>Insecta</taxon>
        <taxon>Pterygota</taxon>
        <taxon>Neoptera</taxon>
        <taxon>Endopterygota</taxon>
        <taxon>Hymenoptera</taxon>
        <taxon>Apocrita</taxon>
        <taxon>Ichneumonoidea</taxon>
        <taxon>Braconidae</taxon>
        <taxon>Euphorinae</taxon>
        <taxon>Microctonus</taxon>
    </lineage>
</organism>
<feature type="compositionally biased region" description="Basic and acidic residues" evidence="1">
    <location>
        <begin position="12"/>
        <end position="22"/>
    </location>
</feature>
<feature type="region of interest" description="Disordered" evidence="1">
    <location>
        <begin position="1"/>
        <end position="77"/>
    </location>
</feature>
<evidence type="ECO:0000313" key="2">
    <source>
        <dbReference type="EMBL" id="KAK0157281.1"/>
    </source>
</evidence>
<evidence type="ECO:0000256" key="1">
    <source>
        <dbReference type="SAM" id="MobiDB-lite"/>
    </source>
</evidence>
<proteinExistence type="predicted"/>
<comment type="caution">
    <text evidence="2">The sequence shown here is derived from an EMBL/GenBank/DDBJ whole genome shotgun (WGS) entry which is preliminary data.</text>
</comment>
<evidence type="ECO:0000313" key="3">
    <source>
        <dbReference type="Proteomes" id="UP001168990"/>
    </source>
</evidence>
<keyword evidence="3" id="KW-1185">Reference proteome</keyword>
<reference evidence="2" key="2">
    <citation type="submission" date="2023-03" db="EMBL/GenBank/DDBJ databases">
        <authorList>
            <person name="Inwood S.N."/>
            <person name="Skelly J.G."/>
            <person name="Guhlin J."/>
            <person name="Harrop T.W.R."/>
            <person name="Goldson S.G."/>
            <person name="Dearden P.K."/>
        </authorList>
    </citation>
    <scope>NUCLEOTIDE SEQUENCE</scope>
    <source>
        <strain evidence="2">Irish</strain>
        <tissue evidence="2">Whole body</tissue>
    </source>
</reference>